<accession>A0ABZ2U3S4</accession>
<dbReference type="Gene3D" id="3.20.10.10">
    <property type="entry name" value="D-amino Acid Aminotransferase, subunit A, domain 2"/>
    <property type="match status" value="1"/>
</dbReference>
<dbReference type="EMBL" id="CP136137">
    <property type="protein sequence ID" value="WYY08272.1"/>
    <property type="molecule type" value="Genomic_DNA"/>
</dbReference>
<evidence type="ECO:0000256" key="1">
    <source>
        <dbReference type="ARBA" id="ARBA00009320"/>
    </source>
</evidence>
<evidence type="ECO:0000313" key="2">
    <source>
        <dbReference type="EMBL" id="WYY08272.1"/>
    </source>
</evidence>
<dbReference type="InterPro" id="IPR001544">
    <property type="entry name" value="Aminotrans_IV"/>
</dbReference>
<keyword evidence="3" id="KW-1185">Reference proteome</keyword>
<dbReference type="InterPro" id="IPR043131">
    <property type="entry name" value="BCAT-like_N"/>
</dbReference>
<dbReference type="RefSeq" id="WP_066168552.1">
    <property type="nucleotide sequence ID" value="NZ_CP136137.1"/>
</dbReference>
<name>A0ABZ2U3S4_9ACTN</name>
<dbReference type="PANTHER" id="PTHR42743:SF11">
    <property type="entry name" value="AMINODEOXYCHORISMATE LYASE"/>
    <property type="match status" value="1"/>
</dbReference>
<dbReference type="NCBIfam" id="NF005887">
    <property type="entry name" value="PRK07849.1-2"/>
    <property type="match status" value="1"/>
</dbReference>
<dbReference type="GO" id="GO:0008696">
    <property type="term" value="F:4-amino-4-deoxychorismate lyase activity"/>
    <property type="evidence" value="ECO:0007669"/>
    <property type="project" value="UniProtKB-EC"/>
</dbReference>
<dbReference type="InterPro" id="IPR043132">
    <property type="entry name" value="BCAT-like_C"/>
</dbReference>
<organism evidence="2 3">
    <name type="scientific">Gordonia hydrophobica</name>
    <dbReference type="NCBI Taxonomy" id="40516"/>
    <lineage>
        <taxon>Bacteria</taxon>
        <taxon>Bacillati</taxon>
        <taxon>Actinomycetota</taxon>
        <taxon>Actinomycetes</taxon>
        <taxon>Mycobacteriales</taxon>
        <taxon>Gordoniaceae</taxon>
        <taxon>Gordonia</taxon>
    </lineage>
</organism>
<dbReference type="Proteomes" id="UP001479933">
    <property type="component" value="Chromosome"/>
</dbReference>
<sequence>MTRVLVSGEGRVCDPDVPLLHADDLGLLHGDGVFETMLVRAGGVCGLARHLRRLAASVGPAGLPAVDPAQVERAVGVAVREWSSPADGVLRVVYTRGRDGGDGRPTLFVSITPAPARAAVARRDGVRAVSLPTAYRPGLAATAPWLLTGVKSLSYAANVAALRHVQSLGVDDAVFLAADGTVLEGPRSSVVAVIDGVLVTPRRDDGILPGTTQEALFELAAARGIETSESALQVSELYDADEVWLLSSITLAARIRVLDEQVMGAASVLDVAALVAESAGS</sequence>
<dbReference type="Pfam" id="PF01063">
    <property type="entry name" value="Aminotran_4"/>
    <property type="match status" value="1"/>
</dbReference>
<gene>
    <name evidence="2" type="ORF">RVF87_04130</name>
</gene>
<dbReference type="NCBIfam" id="NF005886">
    <property type="entry name" value="PRK07849.1-1"/>
    <property type="match status" value="1"/>
</dbReference>
<keyword evidence="2" id="KW-0456">Lyase</keyword>
<evidence type="ECO:0000313" key="3">
    <source>
        <dbReference type="Proteomes" id="UP001479933"/>
    </source>
</evidence>
<dbReference type="EC" id="4.1.3.38" evidence="2"/>
<proteinExistence type="inferred from homology"/>
<dbReference type="SUPFAM" id="SSF56752">
    <property type="entry name" value="D-aminoacid aminotransferase-like PLP-dependent enzymes"/>
    <property type="match status" value="1"/>
</dbReference>
<reference evidence="2 3" key="1">
    <citation type="journal article" date="2023" name="Virus Evol.">
        <title>Computational host range prediction-The good, the bad, and the ugly.</title>
        <authorList>
            <person name="Howell A.A."/>
            <person name="Versoza C.J."/>
            <person name="Pfeifer S.P."/>
        </authorList>
    </citation>
    <scope>NUCLEOTIDE SEQUENCE [LARGE SCALE GENOMIC DNA]</scope>
    <source>
        <strain evidence="2 3">1610/1b</strain>
    </source>
</reference>
<comment type="similarity">
    <text evidence="1">Belongs to the class-IV pyridoxal-phosphate-dependent aminotransferase family.</text>
</comment>
<dbReference type="InterPro" id="IPR036038">
    <property type="entry name" value="Aminotransferase-like"/>
</dbReference>
<dbReference type="InterPro" id="IPR050571">
    <property type="entry name" value="Class-IV_PLP-Dep_Aminotrnsfr"/>
</dbReference>
<protein>
    <submittedName>
        <fullName evidence="2">Aminodeoxychorismate lyase</fullName>
        <ecNumber evidence="2">4.1.3.38</ecNumber>
    </submittedName>
</protein>
<dbReference type="PANTHER" id="PTHR42743">
    <property type="entry name" value="AMINO-ACID AMINOTRANSFERASE"/>
    <property type="match status" value="1"/>
</dbReference>
<dbReference type="Gene3D" id="3.30.470.10">
    <property type="match status" value="1"/>
</dbReference>